<evidence type="ECO:0000313" key="2">
    <source>
        <dbReference type="EMBL" id="KOF84953.1"/>
    </source>
</evidence>
<gene>
    <name evidence="2" type="ORF">OCBIM_22021077mg</name>
</gene>
<accession>A0A0L8H6R0</accession>
<keyword evidence="1" id="KW-0472">Membrane</keyword>
<name>A0A0L8H6R0_OCTBM</name>
<keyword evidence="1" id="KW-0812">Transmembrane</keyword>
<evidence type="ECO:0000256" key="1">
    <source>
        <dbReference type="SAM" id="Phobius"/>
    </source>
</evidence>
<organism evidence="2">
    <name type="scientific">Octopus bimaculoides</name>
    <name type="common">California two-spotted octopus</name>
    <dbReference type="NCBI Taxonomy" id="37653"/>
    <lineage>
        <taxon>Eukaryota</taxon>
        <taxon>Metazoa</taxon>
        <taxon>Spiralia</taxon>
        <taxon>Lophotrochozoa</taxon>
        <taxon>Mollusca</taxon>
        <taxon>Cephalopoda</taxon>
        <taxon>Coleoidea</taxon>
        <taxon>Octopodiformes</taxon>
        <taxon>Octopoda</taxon>
        <taxon>Incirrata</taxon>
        <taxon>Octopodidae</taxon>
        <taxon>Octopus</taxon>
    </lineage>
</organism>
<dbReference type="AlphaFoldDB" id="A0A0L8H6R0"/>
<dbReference type="EMBL" id="KQ418998">
    <property type="protein sequence ID" value="KOF84953.1"/>
    <property type="molecule type" value="Genomic_DNA"/>
</dbReference>
<keyword evidence="1" id="KW-1133">Transmembrane helix</keyword>
<sequence>MRLIVNSLPNEFSTFWNFQIFHFMCNFIFLKLLKMLLCYKRHFLFIKCKRYSISSVKIQISGFAFYWESDWEIIYHKIILEASNKLEINNKAN</sequence>
<proteinExistence type="predicted"/>
<feature type="transmembrane region" description="Helical" evidence="1">
    <location>
        <begin position="20"/>
        <end position="39"/>
    </location>
</feature>
<protein>
    <submittedName>
        <fullName evidence="2">Uncharacterized protein</fullName>
    </submittedName>
</protein>
<reference evidence="2" key="1">
    <citation type="submission" date="2015-07" db="EMBL/GenBank/DDBJ databases">
        <title>MeaNS - Measles Nucleotide Surveillance Program.</title>
        <authorList>
            <person name="Tran T."/>
            <person name="Druce J."/>
        </authorList>
    </citation>
    <scope>NUCLEOTIDE SEQUENCE</scope>
    <source>
        <strain evidence="2">UCB-OBI-ISO-001</strain>
        <tissue evidence="2">Gonad</tissue>
    </source>
</reference>